<dbReference type="Pfam" id="PF02720">
    <property type="entry name" value="DUF222"/>
    <property type="match status" value="1"/>
</dbReference>
<dbReference type="CDD" id="cd00085">
    <property type="entry name" value="HNHc"/>
    <property type="match status" value="1"/>
</dbReference>
<dbReference type="OrthoDB" id="4419061at2"/>
<dbReference type="InterPro" id="IPR003615">
    <property type="entry name" value="HNH_nuc"/>
</dbReference>
<feature type="region of interest" description="Disordered" evidence="1">
    <location>
        <begin position="422"/>
        <end position="455"/>
    </location>
</feature>
<evidence type="ECO:0000313" key="3">
    <source>
        <dbReference type="EMBL" id="OBI77574.1"/>
    </source>
</evidence>
<proteinExistence type="predicted"/>
<dbReference type="AlphaFoldDB" id="A0A1A3BRN4"/>
<evidence type="ECO:0000259" key="2">
    <source>
        <dbReference type="Pfam" id="PF02720"/>
    </source>
</evidence>
<dbReference type="InterPro" id="IPR003870">
    <property type="entry name" value="DUF222"/>
</dbReference>
<dbReference type="RefSeq" id="WP_065122777.1">
    <property type="nucleotide sequence ID" value="NZ_LZKQ01000260.1"/>
</dbReference>
<dbReference type="Proteomes" id="UP000093795">
    <property type="component" value="Unassembled WGS sequence"/>
</dbReference>
<organism evidence="3 4">
    <name type="scientific">Mycobacterium asiaticum</name>
    <dbReference type="NCBI Taxonomy" id="1790"/>
    <lineage>
        <taxon>Bacteria</taxon>
        <taxon>Bacillati</taxon>
        <taxon>Actinomycetota</taxon>
        <taxon>Actinomycetes</taxon>
        <taxon>Mycobacteriales</taxon>
        <taxon>Mycobacteriaceae</taxon>
        <taxon>Mycobacterium</taxon>
    </lineage>
</organism>
<dbReference type="eggNOG" id="COG1403">
    <property type="taxonomic scope" value="Bacteria"/>
</dbReference>
<name>A0A1A3BRN4_MYCAS</name>
<dbReference type="EMBL" id="LZKQ01000260">
    <property type="protein sequence ID" value="OBI77574.1"/>
    <property type="molecule type" value="Genomic_DNA"/>
</dbReference>
<evidence type="ECO:0000313" key="4">
    <source>
        <dbReference type="Proteomes" id="UP000093795"/>
    </source>
</evidence>
<feature type="domain" description="DUF222" evidence="2">
    <location>
        <begin position="38"/>
        <end position="360"/>
    </location>
</feature>
<protein>
    <recommendedName>
        <fullName evidence="2">DUF222 domain-containing protein</fullName>
    </recommendedName>
</protein>
<comment type="caution">
    <text evidence="3">The sequence shown here is derived from an EMBL/GenBank/DDBJ whole genome shotgun (WGS) entry which is preliminary data.</text>
</comment>
<gene>
    <name evidence="3" type="ORF">A9X01_28375</name>
</gene>
<sequence>MASSTREEISEVLDLLDEGLNRLCALTFDILVTPELQRVLQRTERMARRLRAPQHTLINQLRAQACPEELGGPLGGAVADLLHVTPNEAGRRIAEAQDLGERRALTGEPLPPLLAATAAAQREGKIGEGHVRVIRDFFRDLPASVHVWTREEAERQLAKLAIDRRPDDLRGLADGLANYLNPDGNFSDDDRARKRGITLGKQESDGMSRISGYISPELRATVEAIEAKLGAPGMCNPDDETPVVDEQPTEEAARHDLRSKPQRFHDALLVGLRALLMSGKLGQHNGLPTSIVVTTTLKELEAAAGRGLTGGGTILPMSDVIRLASHARHYLAIFDDGKALALYHTKRLANAAQRLVMYAKHRGCTFPGCSAKGYICDVHHVRPYAKSGITDVDDLTFACTGHHPIAEKGWVTRTTKRGDTEWLPPAHLDRGQPRTNKFHHPEKLLCGGDEDEDEP</sequence>
<accession>A0A1A3BRN4</accession>
<evidence type="ECO:0000256" key="1">
    <source>
        <dbReference type="SAM" id="MobiDB-lite"/>
    </source>
</evidence>
<reference evidence="3 4" key="1">
    <citation type="submission" date="2016-06" db="EMBL/GenBank/DDBJ databases">
        <authorList>
            <person name="Kjaerup R.B."/>
            <person name="Dalgaard T.S."/>
            <person name="Juul-Madsen H.R."/>
        </authorList>
    </citation>
    <scope>NUCLEOTIDE SEQUENCE [LARGE SCALE GENOMIC DNA]</scope>
    <source>
        <strain evidence="3 4">1081914.2</strain>
    </source>
</reference>